<evidence type="ECO:0000256" key="2">
    <source>
        <dbReference type="ARBA" id="ARBA00002901"/>
    </source>
</evidence>
<evidence type="ECO:0000313" key="13">
    <source>
        <dbReference type="EMBL" id="RSL18037.1"/>
    </source>
</evidence>
<dbReference type="Pfam" id="PF03453">
    <property type="entry name" value="MoeA_N"/>
    <property type="match status" value="1"/>
</dbReference>
<dbReference type="SUPFAM" id="SSF63882">
    <property type="entry name" value="MoeA N-terminal region -like"/>
    <property type="match status" value="1"/>
</dbReference>
<dbReference type="EMBL" id="RSDW01000001">
    <property type="protein sequence ID" value="RSL18037.1"/>
    <property type="molecule type" value="Genomic_DNA"/>
</dbReference>
<dbReference type="Gene3D" id="2.40.340.10">
    <property type="entry name" value="MoeA, C-terminal, domain IV"/>
    <property type="match status" value="1"/>
</dbReference>
<dbReference type="GO" id="GO:0061599">
    <property type="term" value="F:molybdopterin molybdotransferase activity"/>
    <property type="evidence" value="ECO:0007669"/>
    <property type="project" value="UniProtKB-UniRule"/>
</dbReference>
<dbReference type="FunFam" id="3.40.980.10:FF:000004">
    <property type="entry name" value="Molybdopterin molybdenumtransferase"/>
    <property type="match status" value="1"/>
</dbReference>
<dbReference type="InterPro" id="IPR038987">
    <property type="entry name" value="MoeA-like"/>
</dbReference>
<keyword evidence="14" id="KW-1185">Reference proteome</keyword>
<evidence type="ECO:0000256" key="4">
    <source>
        <dbReference type="ARBA" id="ARBA00010763"/>
    </source>
</evidence>
<dbReference type="SMART" id="SM00852">
    <property type="entry name" value="MoCF_biosynth"/>
    <property type="match status" value="1"/>
</dbReference>
<dbReference type="InterPro" id="IPR036688">
    <property type="entry name" value="MoeA_C_domain_IV_sf"/>
</dbReference>
<dbReference type="InterPro" id="IPR036425">
    <property type="entry name" value="MoaB/Mog-like_dom_sf"/>
</dbReference>
<evidence type="ECO:0000256" key="9">
    <source>
        <dbReference type="ARBA" id="ARBA00023150"/>
    </source>
</evidence>
<evidence type="ECO:0000259" key="12">
    <source>
        <dbReference type="SMART" id="SM00852"/>
    </source>
</evidence>
<evidence type="ECO:0000256" key="10">
    <source>
        <dbReference type="ARBA" id="ARBA00047317"/>
    </source>
</evidence>
<dbReference type="Gene3D" id="3.90.105.10">
    <property type="entry name" value="Molybdopterin biosynthesis moea protein, domain 2"/>
    <property type="match status" value="1"/>
</dbReference>
<dbReference type="InterPro" id="IPR005111">
    <property type="entry name" value="MoeA_C_domain_IV"/>
</dbReference>
<dbReference type="GO" id="GO:0006777">
    <property type="term" value="P:Mo-molybdopterin cofactor biosynthetic process"/>
    <property type="evidence" value="ECO:0007669"/>
    <property type="project" value="UniProtKB-UniRule"/>
</dbReference>
<feature type="domain" description="MoaB/Mog" evidence="12">
    <location>
        <begin position="188"/>
        <end position="331"/>
    </location>
</feature>
<dbReference type="UniPathway" id="UPA00344"/>
<dbReference type="SUPFAM" id="SSF63867">
    <property type="entry name" value="MoeA C-terminal domain-like"/>
    <property type="match status" value="1"/>
</dbReference>
<gene>
    <name evidence="13" type="ORF">EDE15_3593</name>
</gene>
<evidence type="ECO:0000313" key="14">
    <source>
        <dbReference type="Proteomes" id="UP000269669"/>
    </source>
</evidence>
<name>A0A3R9NVX4_9BACT</name>
<comment type="caution">
    <text evidence="13">The sequence shown here is derived from an EMBL/GenBank/DDBJ whole genome shotgun (WGS) entry which is preliminary data.</text>
</comment>
<keyword evidence="6 11" id="KW-0808">Transferase</keyword>
<evidence type="ECO:0000256" key="1">
    <source>
        <dbReference type="ARBA" id="ARBA00001946"/>
    </source>
</evidence>
<dbReference type="Pfam" id="PF00994">
    <property type="entry name" value="MoCF_biosynth"/>
    <property type="match status" value="1"/>
</dbReference>
<dbReference type="CDD" id="cd00887">
    <property type="entry name" value="MoeA"/>
    <property type="match status" value="1"/>
</dbReference>
<dbReference type="Pfam" id="PF03454">
    <property type="entry name" value="MoeA_C"/>
    <property type="match status" value="1"/>
</dbReference>
<dbReference type="NCBIfam" id="NF045515">
    <property type="entry name" value="Glp_gephyrin"/>
    <property type="match status" value="1"/>
</dbReference>
<dbReference type="InterPro" id="IPR001453">
    <property type="entry name" value="MoaB/Mog_dom"/>
</dbReference>
<evidence type="ECO:0000256" key="11">
    <source>
        <dbReference type="RuleBase" id="RU365090"/>
    </source>
</evidence>
<dbReference type="NCBIfam" id="TIGR00177">
    <property type="entry name" value="molyb_syn"/>
    <property type="match status" value="1"/>
</dbReference>
<comment type="catalytic activity">
    <reaction evidence="10">
        <text>adenylyl-molybdopterin + molybdate = Mo-molybdopterin + AMP + H(+)</text>
        <dbReference type="Rhea" id="RHEA:35047"/>
        <dbReference type="ChEBI" id="CHEBI:15378"/>
        <dbReference type="ChEBI" id="CHEBI:36264"/>
        <dbReference type="ChEBI" id="CHEBI:62727"/>
        <dbReference type="ChEBI" id="CHEBI:71302"/>
        <dbReference type="ChEBI" id="CHEBI:456215"/>
        <dbReference type="EC" id="2.10.1.1"/>
    </reaction>
</comment>
<dbReference type="PANTHER" id="PTHR10192:SF5">
    <property type="entry name" value="GEPHYRIN"/>
    <property type="match status" value="1"/>
</dbReference>
<dbReference type="GO" id="GO:0046872">
    <property type="term" value="F:metal ion binding"/>
    <property type="evidence" value="ECO:0007669"/>
    <property type="project" value="UniProtKB-UniRule"/>
</dbReference>
<dbReference type="Proteomes" id="UP000269669">
    <property type="component" value="Unassembled WGS sequence"/>
</dbReference>
<evidence type="ECO:0000256" key="5">
    <source>
        <dbReference type="ARBA" id="ARBA00022505"/>
    </source>
</evidence>
<dbReference type="AlphaFoldDB" id="A0A3R9NVX4"/>
<evidence type="ECO:0000256" key="7">
    <source>
        <dbReference type="ARBA" id="ARBA00022723"/>
    </source>
</evidence>
<proteinExistence type="inferred from homology"/>
<keyword evidence="7 11" id="KW-0479">Metal-binding</keyword>
<dbReference type="Gene3D" id="2.170.190.11">
    <property type="entry name" value="Molybdopterin biosynthesis moea protein, domain 3"/>
    <property type="match status" value="1"/>
</dbReference>
<dbReference type="FunFam" id="2.170.190.11:FF:000001">
    <property type="entry name" value="Molybdopterin molybdenumtransferase"/>
    <property type="match status" value="1"/>
</dbReference>
<organism evidence="13 14">
    <name type="scientific">Edaphobacter aggregans</name>
    <dbReference type="NCBI Taxonomy" id="570835"/>
    <lineage>
        <taxon>Bacteria</taxon>
        <taxon>Pseudomonadati</taxon>
        <taxon>Acidobacteriota</taxon>
        <taxon>Terriglobia</taxon>
        <taxon>Terriglobales</taxon>
        <taxon>Acidobacteriaceae</taxon>
        <taxon>Edaphobacter</taxon>
    </lineage>
</organism>
<keyword evidence="5 11" id="KW-0500">Molybdenum</keyword>
<dbReference type="Gene3D" id="3.40.980.10">
    <property type="entry name" value="MoaB/Mog-like domain"/>
    <property type="match status" value="1"/>
</dbReference>
<dbReference type="InterPro" id="IPR036135">
    <property type="entry name" value="MoeA_linker/N_sf"/>
</dbReference>
<evidence type="ECO:0000256" key="8">
    <source>
        <dbReference type="ARBA" id="ARBA00022842"/>
    </source>
</evidence>
<dbReference type="EC" id="2.10.1.1" evidence="11"/>
<dbReference type="GO" id="GO:0005829">
    <property type="term" value="C:cytosol"/>
    <property type="evidence" value="ECO:0007669"/>
    <property type="project" value="TreeGrafter"/>
</dbReference>
<evidence type="ECO:0000256" key="6">
    <source>
        <dbReference type="ARBA" id="ARBA00022679"/>
    </source>
</evidence>
<keyword evidence="8 11" id="KW-0460">Magnesium</keyword>
<accession>A0A3R9NVX4</accession>
<reference evidence="13 14" key="1">
    <citation type="submission" date="2018-12" db="EMBL/GenBank/DDBJ databases">
        <title>Sequencing of bacterial isolates from soil warming experiment in Harvard Forest, Massachusetts, USA.</title>
        <authorList>
            <person name="Deangelis K."/>
        </authorList>
    </citation>
    <scope>NUCLEOTIDE SEQUENCE [LARGE SCALE GENOMIC DNA]</scope>
    <source>
        <strain evidence="13 14">EB153</strain>
    </source>
</reference>
<dbReference type="SUPFAM" id="SSF53218">
    <property type="entry name" value="Molybdenum cofactor biosynthesis proteins"/>
    <property type="match status" value="1"/>
</dbReference>
<sequence>MIEMNPPSTNIFDFDPALAEVLAHAAHVHPEQTESKSLLDCLSRTLAETVRADRDQPPFDRSTRDGFAIKSTDSATELAIAGQIRAGQHWSGSPLAPGTALEIMTGAPIPKGANAVVMVEHVERTGDSIRLARGRTLRPGENVVPRGAEACAGDLLLHRGTILQPAHIALAAACGRAHLNVFRKPTVAIVATGDELVELTETPASHQIRNSNSYGLAALVAQAGGEPMRFPIAPDSRPELETIIRQARTADLLLLSGGVSMGEYDLVEEVLLSLGAEFFFTGVRMQPGKPVVFGRLPASGDVPARFFFGLPGNPISTQVTFHCFVEPLLRALSGAGTHPPHFVQATLAEDAPGKPGLTRILPAHLTSDRVRPCVELVGWQGSGDLAANARANCYAVLPPDRTQFATGDVITVLMR</sequence>
<comment type="pathway">
    <text evidence="3 11">Cofactor biosynthesis; molybdopterin biosynthesis.</text>
</comment>
<evidence type="ECO:0000256" key="3">
    <source>
        <dbReference type="ARBA" id="ARBA00005046"/>
    </source>
</evidence>
<keyword evidence="9 11" id="KW-0501">Molybdenum cofactor biosynthesis</keyword>
<comment type="cofactor">
    <cofactor evidence="1 11">
        <name>Mg(2+)</name>
        <dbReference type="ChEBI" id="CHEBI:18420"/>
    </cofactor>
</comment>
<comment type="function">
    <text evidence="2 11">Catalyzes the insertion of molybdate into adenylated molybdopterin with the concomitant release of AMP.</text>
</comment>
<dbReference type="InterPro" id="IPR005110">
    <property type="entry name" value="MoeA_linker/N"/>
</dbReference>
<comment type="similarity">
    <text evidence="4 11">Belongs to the MoeA family.</text>
</comment>
<dbReference type="PANTHER" id="PTHR10192">
    <property type="entry name" value="MOLYBDOPTERIN BIOSYNTHESIS PROTEIN"/>
    <property type="match status" value="1"/>
</dbReference>
<protein>
    <recommendedName>
        <fullName evidence="11">Molybdopterin molybdenumtransferase</fullName>
        <ecNumber evidence="11">2.10.1.1</ecNumber>
    </recommendedName>
</protein>